<dbReference type="Proteomes" id="UP000218231">
    <property type="component" value="Unassembled WGS sequence"/>
</dbReference>
<keyword evidence="3" id="KW-0805">Transcription regulation</keyword>
<name>A0A2A2KP47_9BILA</name>
<dbReference type="GO" id="GO:0003713">
    <property type="term" value="F:transcription coactivator activity"/>
    <property type="evidence" value="ECO:0007669"/>
    <property type="project" value="TreeGrafter"/>
</dbReference>
<dbReference type="GO" id="GO:0000124">
    <property type="term" value="C:SAGA complex"/>
    <property type="evidence" value="ECO:0007669"/>
    <property type="project" value="InterPro"/>
</dbReference>
<dbReference type="CDD" id="cd08050">
    <property type="entry name" value="TAF6C"/>
    <property type="match status" value="2"/>
</dbReference>
<dbReference type="InterPro" id="IPR009072">
    <property type="entry name" value="Histone-fold"/>
</dbReference>
<evidence type="ECO:0000256" key="3">
    <source>
        <dbReference type="ARBA" id="ARBA00023015"/>
    </source>
</evidence>
<dbReference type="InterPro" id="IPR016024">
    <property type="entry name" value="ARM-type_fold"/>
</dbReference>
<dbReference type="GO" id="GO:0046982">
    <property type="term" value="F:protein heterodimerization activity"/>
    <property type="evidence" value="ECO:0007669"/>
    <property type="project" value="InterPro"/>
</dbReference>
<dbReference type="PANTHER" id="PTHR10221">
    <property type="entry name" value="TRANSCRIPTION INITIATION FACTOR TFIID SUBUNIT 6"/>
    <property type="match status" value="1"/>
</dbReference>
<dbReference type="EMBL" id="LIAE01008038">
    <property type="protein sequence ID" value="PAV75734.1"/>
    <property type="molecule type" value="Genomic_DNA"/>
</dbReference>
<keyword evidence="10" id="KW-1185">Reference proteome</keyword>
<organism evidence="9 10">
    <name type="scientific">Diploscapter pachys</name>
    <dbReference type="NCBI Taxonomy" id="2018661"/>
    <lineage>
        <taxon>Eukaryota</taxon>
        <taxon>Metazoa</taxon>
        <taxon>Ecdysozoa</taxon>
        <taxon>Nematoda</taxon>
        <taxon>Chromadorea</taxon>
        <taxon>Rhabditida</taxon>
        <taxon>Rhabditina</taxon>
        <taxon>Rhabditomorpha</taxon>
        <taxon>Rhabditoidea</taxon>
        <taxon>Rhabditidae</taxon>
        <taxon>Diploscapter</taxon>
    </lineage>
</organism>
<dbReference type="Gene3D" id="1.25.40.770">
    <property type="entry name" value="TAF6, C-terminal HEAT repeat domain"/>
    <property type="match status" value="3"/>
</dbReference>
<evidence type="ECO:0000256" key="6">
    <source>
        <dbReference type="ARBA" id="ARBA00040091"/>
    </source>
</evidence>
<keyword evidence="4" id="KW-0804">Transcription</keyword>
<dbReference type="Pfam" id="PF07571">
    <property type="entry name" value="TAF6_C"/>
    <property type="match status" value="3"/>
</dbReference>
<comment type="similarity">
    <text evidence="2">Belongs to the TAF6 family.</text>
</comment>
<dbReference type="GO" id="GO:0046695">
    <property type="term" value="C:SLIK (SAGA-like) complex"/>
    <property type="evidence" value="ECO:0007669"/>
    <property type="project" value="InterPro"/>
</dbReference>
<dbReference type="PANTHER" id="PTHR10221:SF9">
    <property type="entry name" value="TRANSCRIPTION INITIATION FACTOR TFIID SUBUNIT 6"/>
    <property type="match status" value="1"/>
</dbReference>
<evidence type="ECO:0000256" key="5">
    <source>
        <dbReference type="ARBA" id="ARBA00023242"/>
    </source>
</evidence>
<proteinExistence type="inferred from homology"/>
<feature type="domain" description="TATA box binding protein associated factor (TAF) histone-like fold" evidence="8">
    <location>
        <begin position="389"/>
        <end position="457"/>
    </location>
</feature>
<evidence type="ECO:0000313" key="10">
    <source>
        <dbReference type="Proteomes" id="UP000218231"/>
    </source>
</evidence>
<dbReference type="InterPro" id="IPR011442">
    <property type="entry name" value="TAF6_C"/>
</dbReference>
<comment type="caution">
    <text evidence="9">The sequence shown here is derived from an EMBL/GenBank/DDBJ whole genome shotgun (WGS) entry which is preliminary data.</text>
</comment>
<evidence type="ECO:0000256" key="2">
    <source>
        <dbReference type="ARBA" id="ARBA00007688"/>
    </source>
</evidence>
<dbReference type="Gene3D" id="1.10.20.10">
    <property type="entry name" value="Histone, subunit A"/>
    <property type="match status" value="2"/>
</dbReference>
<dbReference type="InterPro" id="IPR046344">
    <property type="entry name" value="TAF6_C_sf"/>
</dbReference>
<dbReference type="SUPFAM" id="SSF48371">
    <property type="entry name" value="ARM repeat"/>
    <property type="match status" value="1"/>
</dbReference>
<reference evidence="9 10" key="1">
    <citation type="journal article" date="2017" name="Curr. Biol.">
        <title>Genome architecture and evolution of a unichromosomal asexual nematode.</title>
        <authorList>
            <person name="Fradin H."/>
            <person name="Zegar C."/>
            <person name="Gutwein M."/>
            <person name="Lucas J."/>
            <person name="Kovtun M."/>
            <person name="Corcoran D."/>
            <person name="Baugh L.R."/>
            <person name="Kiontke K."/>
            <person name="Gunsalus K."/>
            <person name="Fitch D.H."/>
            <person name="Piano F."/>
        </authorList>
    </citation>
    <scope>NUCLEOTIDE SEQUENCE [LARGE SCALE GENOMIC DNA]</scope>
    <source>
        <strain evidence="9">PF1309</strain>
    </source>
</reference>
<dbReference type="SMART" id="SM00803">
    <property type="entry name" value="TAF"/>
    <property type="match status" value="2"/>
</dbReference>
<evidence type="ECO:0000259" key="8">
    <source>
        <dbReference type="SMART" id="SM00803"/>
    </source>
</evidence>
<dbReference type="CDD" id="cd22917">
    <property type="entry name" value="HFD_TAF6-like"/>
    <property type="match status" value="1"/>
</dbReference>
<dbReference type="InterPro" id="IPR037796">
    <property type="entry name" value="TAF6"/>
</dbReference>
<dbReference type="GO" id="GO:0051123">
    <property type="term" value="P:RNA polymerase II preinitiation complex assembly"/>
    <property type="evidence" value="ECO:0007669"/>
    <property type="project" value="TreeGrafter"/>
</dbReference>
<evidence type="ECO:0000313" key="9">
    <source>
        <dbReference type="EMBL" id="PAV75734.1"/>
    </source>
</evidence>
<evidence type="ECO:0000256" key="1">
    <source>
        <dbReference type="ARBA" id="ARBA00004123"/>
    </source>
</evidence>
<keyword evidence="5" id="KW-0539">Nucleus</keyword>
<feature type="region of interest" description="Disordered" evidence="7">
    <location>
        <begin position="357"/>
        <end position="379"/>
    </location>
</feature>
<dbReference type="OrthoDB" id="361039at2759"/>
<dbReference type="Pfam" id="PF02969">
    <property type="entry name" value="TAF"/>
    <property type="match status" value="1"/>
</dbReference>
<dbReference type="InterPro" id="IPR004823">
    <property type="entry name" value="TAF_TATA-bd_Histone-like_dom"/>
</dbReference>
<feature type="domain" description="TATA box binding protein associated factor (TAF) histone-like fold" evidence="8">
    <location>
        <begin position="11"/>
        <end position="74"/>
    </location>
</feature>
<dbReference type="GO" id="GO:0016251">
    <property type="term" value="F:RNA polymerase II general transcription initiation factor activity"/>
    <property type="evidence" value="ECO:0007669"/>
    <property type="project" value="InterPro"/>
</dbReference>
<sequence length="884" mass="99511">MSGPSQTRIPRFDPGYVRTVGDTVGIVNLTPPAFQLASEQISYILLKVIQGASGRCLHGRRIQLTAEDVEAALRERNLQSPFGFTNKYTISQRCLTMPSGEELYVNVDQEIAVPQLADAQHIKYPVCSYVKAHWLVLEGKMPGIPENVRANEPEAEEEEEEEHLNLDPNNPKAAAAIAARRETAGGQLGAAVAFRAATKGLKTKELIVVKPPIIESLSVEQQLYLREIMEACVGQDDRKRQEALQSLELHELLPCIMTCMMAKQLCVRPDTDNHWALRDYAAKTLSIVVKEHGVTHLRERIFRSGWQVLCDRKSSPASIYGSLLPCVEYSNKNMKHDVYSQVVSLIGNYKTTNPMERDSLESVMEKDPEPGSSSNWPRDVSVPVANPDVGFDDGFVNGIAEKSGIYPDDLDPKARHAIVSSLNICIRDILSNAKRVMFHCRRQQMICKDVDSALVLQKIPPRFGFTTNQEIPFRFADSGGRDILVDDSEALLLTQVLSQQQGKITGDPYIKAHWLAIEGEQPAIPENPVPSLKSRHALHLQSLEEENRLNLIPQQPDPQTIAMHQLTLEQQVFYKEITEAIIGQDEEKREEALQCIRFDAGLQSLVPRFSLFISEGVRTHLASGNISNLVALMRTLQSLLHNPNTSMEKNLHVLIPSILSCLLSRQIASVEFERHFALRQFAARLLSHICNRHLSLALHTRVCRVLAQTICNCEPGFVPSVYGAICAIRELGLEAIRVVFVPLVPSLSRQLENGDFPDEANIVEKLKSFVVKILVEYMRWEVPQDLRSSSDYRKLFGEFGDEEENRLNLIPQQPDPQTIAMHQLTLEQQVFHKEITEAIIGQDEEKREEALQCIRFDAGLQSLVPRFSLFISEGIISFVRFFKY</sequence>
<dbReference type="SUPFAM" id="SSF47113">
    <property type="entry name" value="Histone-fold"/>
    <property type="match status" value="2"/>
</dbReference>
<accession>A0A2A2KP47</accession>
<comment type="subcellular location">
    <subcellularLocation>
        <location evidence="1">Nucleus</location>
    </subcellularLocation>
</comment>
<dbReference type="AlphaFoldDB" id="A0A2A2KP47"/>
<dbReference type="STRING" id="2018661.A0A2A2KP47"/>
<evidence type="ECO:0000256" key="4">
    <source>
        <dbReference type="ARBA" id="ARBA00023163"/>
    </source>
</evidence>
<protein>
    <recommendedName>
        <fullName evidence="6">Transcription initiation factor TFIID subunit 6</fullName>
    </recommendedName>
</protein>
<dbReference type="GO" id="GO:0005669">
    <property type="term" value="C:transcription factor TFIID complex"/>
    <property type="evidence" value="ECO:0007669"/>
    <property type="project" value="InterPro"/>
</dbReference>
<dbReference type="FunFam" id="1.25.40.770:FF:000001">
    <property type="entry name" value="Transcription initiation factor TFIID subunit 6"/>
    <property type="match status" value="1"/>
</dbReference>
<gene>
    <name evidence="9" type="ORF">WR25_11688</name>
</gene>
<feature type="compositionally biased region" description="Basic and acidic residues" evidence="7">
    <location>
        <begin position="357"/>
        <end position="369"/>
    </location>
</feature>
<evidence type="ECO:0000256" key="7">
    <source>
        <dbReference type="SAM" id="MobiDB-lite"/>
    </source>
</evidence>